<accession>A0A6L7GCG1</accession>
<dbReference type="AlphaFoldDB" id="A0A6L7GCG1"/>
<dbReference type="InterPro" id="IPR036388">
    <property type="entry name" value="WH-like_DNA-bd_sf"/>
</dbReference>
<comment type="similarity">
    <text evidence="2">Belongs to the RecX family.</text>
</comment>
<dbReference type="Proteomes" id="UP000473531">
    <property type="component" value="Unassembled WGS sequence"/>
</dbReference>
<feature type="region of interest" description="Disordered" evidence="5">
    <location>
        <begin position="1"/>
        <end position="22"/>
    </location>
</feature>
<name>A0A6L7GCG1_9SPHN</name>
<evidence type="ECO:0000313" key="8">
    <source>
        <dbReference type="Proteomes" id="UP000473531"/>
    </source>
</evidence>
<comment type="subcellular location">
    <subcellularLocation>
        <location evidence="1">Cytoplasm</location>
    </subcellularLocation>
</comment>
<dbReference type="GO" id="GO:0005737">
    <property type="term" value="C:cytoplasm"/>
    <property type="evidence" value="ECO:0007669"/>
    <property type="project" value="UniProtKB-SubCell"/>
</dbReference>
<evidence type="ECO:0000313" key="7">
    <source>
        <dbReference type="EMBL" id="MXP13175.1"/>
    </source>
</evidence>
<dbReference type="RefSeq" id="WP_160599304.1">
    <property type="nucleotide sequence ID" value="NZ_WTYU01000001.1"/>
</dbReference>
<dbReference type="InterPro" id="IPR053924">
    <property type="entry name" value="RecX_HTH_2nd"/>
</dbReference>
<evidence type="ECO:0000259" key="6">
    <source>
        <dbReference type="Pfam" id="PF02631"/>
    </source>
</evidence>
<protein>
    <recommendedName>
        <fullName evidence="3">Regulatory protein RecX</fullName>
    </recommendedName>
</protein>
<reference evidence="7 8" key="1">
    <citation type="submission" date="2019-12" db="EMBL/GenBank/DDBJ databases">
        <title>Genomic-based taxomic classification of the family Erythrobacteraceae.</title>
        <authorList>
            <person name="Xu L."/>
        </authorList>
    </citation>
    <scope>NUCLEOTIDE SEQUENCE [LARGE SCALE GENOMIC DNA]</scope>
    <source>
        <strain evidence="7 8">KCTC 52259</strain>
    </source>
</reference>
<evidence type="ECO:0000256" key="1">
    <source>
        <dbReference type="ARBA" id="ARBA00004496"/>
    </source>
</evidence>
<gene>
    <name evidence="7" type="ORF">GRI44_00115</name>
</gene>
<organism evidence="7 8">
    <name type="scientific">Allopontixanthobacter confluentis</name>
    <dbReference type="NCBI Taxonomy" id="1849021"/>
    <lineage>
        <taxon>Bacteria</taxon>
        <taxon>Pseudomonadati</taxon>
        <taxon>Pseudomonadota</taxon>
        <taxon>Alphaproteobacteria</taxon>
        <taxon>Sphingomonadales</taxon>
        <taxon>Erythrobacteraceae</taxon>
        <taxon>Allopontixanthobacter</taxon>
    </lineage>
</organism>
<dbReference type="EMBL" id="WTYU01000001">
    <property type="protein sequence ID" value="MXP13175.1"/>
    <property type="molecule type" value="Genomic_DNA"/>
</dbReference>
<feature type="domain" description="RecX second three-helical" evidence="6">
    <location>
        <begin position="78"/>
        <end position="116"/>
    </location>
</feature>
<dbReference type="OrthoDB" id="7432442at2"/>
<dbReference type="Gene3D" id="1.10.10.10">
    <property type="entry name" value="Winged helix-like DNA-binding domain superfamily/Winged helix DNA-binding domain"/>
    <property type="match status" value="1"/>
</dbReference>
<dbReference type="Pfam" id="PF02631">
    <property type="entry name" value="RecX_HTH2"/>
    <property type="match status" value="1"/>
</dbReference>
<comment type="caution">
    <text evidence="7">The sequence shown here is derived from an EMBL/GenBank/DDBJ whole genome shotgun (WGS) entry which is preliminary data.</text>
</comment>
<keyword evidence="8" id="KW-1185">Reference proteome</keyword>
<evidence type="ECO:0000256" key="4">
    <source>
        <dbReference type="ARBA" id="ARBA00022490"/>
    </source>
</evidence>
<evidence type="ECO:0000256" key="2">
    <source>
        <dbReference type="ARBA" id="ARBA00009695"/>
    </source>
</evidence>
<evidence type="ECO:0000256" key="5">
    <source>
        <dbReference type="SAM" id="MobiDB-lite"/>
    </source>
</evidence>
<evidence type="ECO:0000256" key="3">
    <source>
        <dbReference type="ARBA" id="ARBA00018111"/>
    </source>
</evidence>
<sequence>MTERDHPQSRKKRPPRPLDQQRLQELGLAYVARFATTAAKLETYLQRKLRERGWNEDESEQPDTRAIAGRFVELGYIDDAAYARSRSGGLLRRGYGPRRVAQALNAAGVDEQIRAEVQPGDHAIRQAALAMARKRRFGPFAFDTPDREKREKQIAAMLRAGHGFDCVRAIMDAASGAAAENWANEFAGGSEEEEFS</sequence>
<keyword evidence="4" id="KW-0963">Cytoplasm</keyword>
<proteinExistence type="inferred from homology"/>